<sequence length="104" mass="11220">MLIAVVGSQIAPVVSEIDRLTPVLPVYIAFAFLAPMISALVAMAFKLPMGASRAVTFSASACNSLVVVLSLDQVGLEVARDLYREIGTQHLQIYLNEQMQGIQQ</sequence>
<name>L8MSQ6_METFU</name>
<organism evidence="1 2">
    <name type="scientific">Metapseudomonas furukawaii</name>
    <name type="common">Pseudomonas furukawaii</name>
    <dbReference type="NCBI Taxonomy" id="1149133"/>
    <lineage>
        <taxon>Bacteria</taxon>
        <taxon>Pseudomonadati</taxon>
        <taxon>Pseudomonadota</taxon>
        <taxon>Gammaproteobacteria</taxon>
        <taxon>Pseudomonadales</taxon>
        <taxon>Pseudomonadaceae</taxon>
        <taxon>Metapseudomonas</taxon>
    </lineage>
</organism>
<accession>L8MSQ6</accession>
<reference evidence="2" key="1">
    <citation type="submission" date="2015-05" db="EMBL/GenBank/DDBJ databases">
        <title>Draft genome sequencing of a biphenyl-degrading bacterium, Pseudomonas balearica KF707 (=NBRC110670).</title>
        <authorList>
            <person name="Kimura N."/>
            <person name="Hirose J."/>
            <person name="Watanabe T."/>
            <person name="Suenaga H."/>
            <person name="Fujihara H."/>
            <person name="Noguchi M."/>
            <person name="Hashimoto M."/>
            <person name="Shimodaira J."/>
            <person name="Tsuchikane K."/>
            <person name="Hosoyama A."/>
            <person name="Yamazoe A."/>
            <person name="Fujita N."/>
            <person name="Furukawa K."/>
        </authorList>
    </citation>
    <scope>NUCLEOTIDE SEQUENCE [LARGE SCALE GENOMIC DNA]</scope>
    <source>
        <strain evidence="2">DSM 10086 / NBRC 110670 / KF707</strain>
    </source>
</reference>
<protein>
    <submittedName>
        <fullName evidence="1">Arsenical-resistance protein ACR3</fullName>
    </submittedName>
</protein>
<dbReference type="EMBL" id="AP014862">
    <property type="protein sequence ID" value="BAU73888.1"/>
    <property type="molecule type" value="Genomic_DNA"/>
</dbReference>
<dbReference type="eggNOG" id="COG0385">
    <property type="taxonomic scope" value="Bacteria"/>
</dbReference>
<evidence type="ECO:0000313" key="2">
    <source>
        <dbReference type="Proteomes" id="UP000218554"/>
    </source>
</evidence>
<keyword evidence="2" id="KW-1185">Reference proteome</keyword>
<reference evidence="1 2" key="2">
    <citation type="journal article" date="2017" name="Int. J. Syst. Evol. Microbiol.">
        <title>Pseudomonas furukawaii sp. nov., a polychlorinated biphenyl-degrading bacterium isolated from biphenyl-contaminated soil in Japan.</title>
        <authorList>
            <person name="Kimura N."/>
            <person name="Watanabe T."/>
            <person name="Suenaga H."/>
            <person name="Fujihara H."/>
            <person name="Futagami T."/>
            <person name="Goto M."/>
            <person name="Hanada S."/>
            <person name="Hirose J."/>
        </authorList>
    </citation>
    <scope>NUCLEOTIDE SEQUENCE [LARGE SCALE GENOMIC DNA]</scope>
    <source>
        <strain evidence="2">DSM 10086 / NBRC 110670 / KF707</strain>
    </source>
</reference>
<accession>A0A143SP52</accession>
<dbReference type="RefSeq" id="WP_003449940.1">
    <property type="nucleotide sequence ID" value="NZ_AJMR01000084.1"/>
</dbReference>
<dbReference type="AlphaFoldDB" id="L8MSQ6"/>
<dbReference type="KEGG" id="pfuw:KF707C_22000"/>
<evidence type="ECO:0000313" key="1">
    <source>
        <dbReference type="EMBL" id="BAU73888.1"/>
    </source>
</evidence>
<gene>
    <name evidence="1" type="ORF">KF707C_22000</name>
</gene>
<dbReference type="Proteomes" id="UP000218554">
    <property type="component" value="Chromosome"/>
</dbReference>
<proteinExistence type="predicted"/>